<dbReference type="Pfam" id="PF08238">
    <property type="entry name" value="Sel1"/>
    <property type="match status" value="4"/>
</dbReference>
<evidence type="ECO:0000313" key="4">
    <source>
        <dbReference type="EMBL" id="KFB11217.1"/>
    </source>
</evidence>
<evidence type="ECO:0000256" key="2">
    <source>
        <dbReference type="SAM" id="MobiDB-lite"/>
    </source>
</evidence>
<gene>
    <name evidence="4" type="ORF">EL18_02263</name>
</gene>
<dbReference type="Gene3D" id="1.10.101.10">
    <property type="entry name" value="PGBD-like superfamily/PGBD"/>
    <property type="match status" value="1"/>
</dbReference>
<feature type="region of interest" description="Disordered" evidence="2">
    <location>
        <begin position="73"/>
        <end position="98"/>
    </location>
</feature>
<feature type="compositionally biased region" description="Polar residues" evidence="2">
    <location>
        <begin position="1"/>
        <end position="14"/>
    </location>
</feature>
<comment type="caution">
    <text evidence="4">The sequence shown here is derived from an EMBL/GenBank/DDBJ whole genome shotgun (WGS) entry which is preliminary data.</text>
</comment>
<feature type="domain" description="Peptidoglycan binding-like" evidence="3">
    <location>
        <begin position="1192"/>
        <end position="1245"/>
    </location>
</feature>
<organism evidence="4 5">
    <name type="scientific">Nitratireductor basaltis</name>
    <dbReference type="NCBI Taxonomy" id="472175"/>
    <lineage>
        <taxon>Bacteria</taxon>
        <taxon>Pseudomonadati</taxon>
        <taxon>Pseudomonadota</taxon>
        <taxon>Alphaproteobacteria</taxon>
        <taxon>Hyphomicrobiales</taxon>
        <taxon>Phyllobacteriaceae</taxon>
        <taxon>Nitratireductor</taxon>
    </lineage>
</organism>
<sequence>MNSKRSYLDNLNQGRTRRSGHSLDEINRTLDHLEDRLERALEPRERPRRAEEDIAERMRALSNEAAARFSDHAHHAPQRYHHEPMAPQRGWSAPEAAPRQRLERVAQDFSEARKQEQALTSISELARELQRLREDMGAMVNTGFNREFEGLRQEISRVTEALHHTPRDPRLHDELERISHTLEHLSSRSDDKSLKMLRLELEQVKGSIASLAREDSIRHLDQRWDAFEERMANGMREASDPALASLSHRVEEIAQAVSSLPHSMNLRSLEERVQTLATALEHFAGSQSQPDLYAMVEERLDEISRAISASVASTSTPGVDSRQLERIEARISSLAAQLDEVANDRPSEALAERLNALTQRIDTIATRIDVPEQAVERLSAHITQIAQRMDSMGSHGNADQLFQGLEERFAHLSDLIEKRQEDAIHQGFSLFQDLERRLLALDDKLNSQPKADDSAVMAAIDRRLAEFAERMEQRQAAGSDPQLVHSLEARLEDISSRLQQSAAVASHASFDQDVIRNLESQVALLSQQLSQPGHGATAETDDVAPRLESLERAISESRETLMEAARQAASQAVAALGSGNAQGDERLRDELQALEALTRKSDERNTKTFEAIHDTLLKIVNRLGSLEAGSVEAQAAALKMHVEDAPRLNPADGDDDYADFDEPQLPRTPAEAAAAAAEAALRDDRGEEAETKPNARSSMLGGLRALRQRKSRATQQSDEVRAEPDMLEIEPEGQAPEIEAEHLDMPLEPGSGTPDLNSIMRRVRDEKAAKETGSAAATATAGSDAAKADFIAAARRAAQAAAAEAEVSRKKTSADGSGEGGFSIGNIIGRRKKQLLLTLGAAAVIAGGAMTAQKFLQSDENQFMAQAVSGSADAESLAEAKPLPPEREAENVRVVEPEEEVQAASAMPAAEPAVADDSAGAQTVAAEAEIGDATDPEMEMAAADPEAAEAVAEEELLDAPVIDMSAIPAGIQPQALRVAASQGDAEAIYEIASRLAEGRGIAADLTEAAKWYEMAAEQGLAPAQYRLGNLYEKGTGVERDFEKAKTWYQLAAQQGNASAMHNLGVLFAMGADGAADNDSAARWFIEAADRGVTDSQFNLGVLYAKGVGVQRDLSEAYKWFDIASRAGDPDAASKRDEIAAAMAPADLAKAQGKAKLWQVREPDAEANIVDVRDEWRVGEDVDTTAGVDMKKAIQNIQAILNQVGFDAGAPDGIMGNKTRMALKAFQKANGLDATGEVNDQVVRALLQKHEALKQQ</sequence>
<dbReference type="EMBL" id="JMQM01000001">
    <property type="protein sequence ID" value="KFB11217.1"/>
    <property type="molecule type" value="Genomic_DNA"/>
</dbReference>
<dbReference type="Gene3D" id="1.25.40.10">
    <property type="entry name" value="Tetratricopeptide repeat domain"/>
    <property type="match status" value="1"/>
</dbReference>
<feature type="coiled-coil region" evidence="1">
    <location>
        <begin position="115"/>
        <end position="142"/>
    </location>
</feature>
<feature type="compositionally biased region" description="Basic and acidic residues" evidence="2">
    <location>
        <begin position="73"/>
        <end position="84"/>
    </location>
</feature>
<keyword evidence="5" id="KW-1185">Reference proteome</keyword>
<keyword evidence="1" id="KW-0175">Coiled coil</keyword>
<dbReference type="OrthoDB" id="5295703at2"/>
<dbReference type="InterPro" id="IPR050767">
    <property type="entry name" value="Sel1_AlgK"/>
</dbReference>
<dbReference type="eggNOG" id="COG3409">
    <property type="taxonomic scope" value="Bacteria"/>
</dbReference>
<dbReference type="AlphaFoldDB" id="A0A084UE31"/>
<name>A0A084UE31_9HYPH</name>
<proteinExistence type="predicted"/>
<dbReference type="Pfam" id="PF01471">
    <property type="entry name" value="PG_binding_1"/>
    <property type="match status" value="1"/>
</dbReference>
<dbReference type="SUPFAM" id="SSF81901">
    <property type="entry name" value="HCP-like"/>
    <property type="match status" value="1"/>
</dbReference>
<dbReference type="PANTHER" id="PTHR11102:SF160">
    <property type="entry name" value="ERAD-ASSOCIATED E3 UBIQUITIN-PROTEIN LIGASE COMPONENT HRD3"/>
    <property type="match status" value="1"/>
</dbReference>
<dbReference type="InterPro" id="IPR036366">
    <property type="entry name" value="PGBDSf"/>
</dbReference>
<dbReference type="SUPFAM" id="SSF47090">
    <property type="entry name" value="PGBD-like"/>
    <property type="match status" value="1"/>
</dbReference>
<feature type="compositionally biased region" description="Low complexity" evidence="2">
    <location>
        <begin position="670"/>
        <end position="679"/>
    </location>
</feature>
<feature type="region of interest" description="Disordered" evidence="2">
    <location>
        <begin position="1"/>
        <end position="26"/>
    </location>
</feature>
<dbReference type="InterPro" id="IPR036365">
    <property type="entry name" value="PGBD-like_sf"/>
</dbReference>
<accession>A0A084UE31</accession>
<dbReference type="eggNOG" id="COG0790">
    <property type="taxonomic scope" value="Bacteria"/>
</dbReference>
<evidence type="ECO:0000259" key="3">
    <source>
        <dbReference type="Pfam" id="PF01471"/>
    </source>
</evidence>
<dbReference type="PATRIC" id="fig|472175.3.peg.2252"/>
<dbReference type="InterPro" id="IPR006597">
    <property type="entry name" value="Sel1-like"/>
</dbReference>
<evidence type="ECO:0000256" key="1">
    <source>
        <dbReference type="SAM" id="Coils"/>
    </source>
</evidence>
<feature type="compositionally biased region" description="Basic and acidic residues" evidence="2">
    <location>
        <begin position="680"/>
        <end position="693"/>
    </location>
</feature>
<dbReference type="eggNOG" id="COG1196">
    <property type="taxonomic scope" value="Bacteria"/>
</dbReference>
<dbReference type="Gene3D" id="1.10.287.1490">
    <property type="match status" value="1"/>
</dbReference>
<reference evidence="4 5" key="1">
    <citation type="submission" date="2014-05" db="EMBL/GenBank/DDBJ databases">
        <title>Draft Genome Sequence of Nitratireductor basaltis Strain UMTGB225, A Marine Bacterium Isolated from Green Barrel Tunicate.</title>
        <authorList>
            <person name="Gan H.Y."/>
        </authorList>
    </citation>
    <scope>NUCLEOTIDE SEQUENCE [LARGE SCALE GENOMIC DNA]</scope>
    <source>
        <strain evidence="4 5">UMTGB225</strain>
    </source>
</reference>
<protein>
    <submittedName>
        <fullName evidence="4">Peptidoglycan-binding domain 1 protein</fullName>
    </submittedName>
</protein>
<dbReference type="InterPro" id="IPR011990">
    <property type="entry name" value="TPR-like_helical_dom_sf"/>
</dbReference>
<dbReference type="InterPro" id="IPR002477">
    <property type="entry name" value="Peptidoglycan-bd-like"/>
</dbReference>
<dbReference type="RefSeq" id="WP_036482904.1">
    <property type="nucleotide sequence ID" value="NZ_JMQM01000001.1"/>
</dbReference>
<dbReference type="Proteomes" id="UP000053675">
    <property type="component" value="Unassembled WGS sequence"/>
</dbReference>
<feature type="region of interest" description="Disordered" evidence="2">
    <location>
        <begin position="646"/>
        <end position="725"/>
    </location>
</feature>
<dbReference type="SMART" id="SM00671">
    <property type="entry name" value="SEL1"/>
    <property type="match status" value="4"/>
</dbReference>
<evidence type="ECO:0000313" key="5">
    <source>
        <dbReference type="Proteomes" id="UP000053675"/>
    </source>
</evidence>
<dbReference type="PANTHER" id="PTHR11102">
    <property type="entry name" value="SEL-1-LIKE PROTEIN"/>
    <property type="match status" value="1"/>
</dbReference>
<dbReference type="STRING" id="472175.EL18_02263"/>
<feature type="compositionally biased region" description="Acidic residues" evidence="2">
    <location>
        <begin position="652"/>
        <end position="662"/>
    </location>
</feature>